<keyword evidence="7" id="KW-1185">Reference proteome</keyword>
<dbReference type="InterPro" id="IPR027417">
    <property type="entry name" value="P-loop_NTPase"/>
</dbReference>
<dbReference type="EMBL" id="FJVC01000599">
    <property type="protein sequence ID" value="CZT52481.1"/>
    <property type="molecule type" value="Genomic_DNA"/>
</dbReference>
<dbReference type="AlphaFoldDB" id="A0A1E1MTT5"/>
<dbReference type="InterPro" id="IPR006094">
    <property type="entry name" value="Oxid_FAD_bind_N"/>
</dbReference>
<name>A0A1E1MTT5_RHYSE</name>
<evidence type="ECO:0000256" key="3">
    <source>
        <dbReference type="ARBA" id="ARBA00022827"/>
    </source>
</evidence>
<dbReference type="Proteomes" id="UP000177625">
    <property type="component" value="Unassembled WGS sequence"/>
</dbReference>
<dbReference type="InterPro" id="IPR005919">
    <property type="entry name" value="Pmev_kin_anim"/>
</dbReference>
<dbReference type="GO" id="GO:0016757">
    <property type="term" value="F:glycosyltransferase activity"/>
    <property type="evidence" value="ECO:0007669"/>
    <property type="project" value="UniProtKB-KW"/>
</dbReference>
<dbReference type="Gene3D" id="3.30.465.10">
    <property type="match status" value="1"/>
</dbReference>
<dbReference type="InterPro" id="IPR036318">
    <property type="entry name" value="FAD-bd_PCMH-like_sf"/>
</dbReference>
<dbReference type="InterPro" id="IPR050416">
    <property type="entry name" value="FAD-linked_Oxidoreductase"/>
</dbReference>
<keyword evidence="4" id="KW-0560">Oxidoreductase</keyword>
<evidence type="ECO:0000259" key="5">
    <source>
        <dbReference type="PROSITE" id="PS51387"/>
    </source>
</evidence>
<dbReference type="GO" id="GO:0071949">
    <property type="term" value="F:FAD binding"/>
    <property type="evidence" value="ECO:0007669"/>
    <property type="project" value="InterPro"/>
</dbReference>
<dbReference type="PROSITE" id="PS51387">
    <property type="entry name" value="FAD_PCMH"/>
    <property type="match status" value="1"/>
</dbReference>
<dbReference type="InterPro" id="IPR029057">
    <property type="entry name" value="PRTase-like"/>
</dbReference>
<gene>
    <name evidence="6" type="ORF">RSE6_13822</name>
</gene>
<keyword evidence="6" id="KW-0328">Glycosyltransferase</keyword>
<dbReference type="InterPro" id="IPR016166">
    <property type="entry name" value="FAD-bd_PCMH"/>
</dbReference>
<evidence type="ECO:0000256" key="4">
    <source>
        <dbReference type="ARBA" id="ARBA00023002"/>
    </source>
</evidence>
<dbReference type="PANTHER" id="PTHR42973">
    <property type="entry name" value="BINDING OXIDOREDUCTASE, PUTATIVE (AFU_ORTHOLOGUE AFUA_1G17690)-RELATED"/>
    <property type="match status" value="1"/>
</dbReference>
<dbReference type="SUPFAM" id="SSF56176">
    <property type="entry name" value="FAD-binding/transporter-associated domain-like"/>
    <property type="match status" value="1"/>
</dbReference>
<dbReference type="CDD" id="cd06223">
    <property type="entry name" value="PRTases_typeI"/>
    <property type="match status" value="1"/>
</dbReference>
<dbReference type="GO" id="GO:0005737">
    <property type="term" value="C:cytoplasm"/>
    <property type="evidence" value="ECO:0007669"/>
    <property type="project" value="InterPro"/>
</dbReference>
<dbReference type="Pfam" id="PF01565">
    <property type="entry name" value="FAD_binding_4"/>
    <property type="match status" value="1"/>
</dbReference>
<protein>
    <submittedName>
        <fullName evidence="6">Related to adenine phosphoribosyltransferase</fullName>
    </submittedName>
</protein>
<sequence length="1141" mass="124992">MATLDELKRRLRKKATATPRAFRQPLSDSQYSVGFDLLRSGSTEYEEFIIPQISQLIGLLLKSRSHISVLEIGPGPESVLVHLPNEMRQKIKKYVAYEPNTIFAPRLLESLSSTKEDEAPLPGLRSPPTIHEATFDLSQDGESNTTDNDGKYDLVILCHSMYGMKKKRQIIERSLGLLAEQPGGGLVVVFHRSEMLDFEQLVCHQTAFFPTGISKVADDDETLDKFASFVAGFTVQEADQYGDLRTDWRETCRNIGYRNPSLSKFVSFSSPNIMVAFTRHAMALPELLAQVPMVSGDFTVKSREARTHPPACVMGPKDIRQVQDCVQWALKHKLGLTVIGGGHSGHCILPNIVCVDMSAFDKICIVEEPSENLACGSKNLAIVESGCQTGEIIRTTMEAGLTVPLGARPSVGPGLWLQGGIGHLARFHGLACDSIIGAVVVSMSSGQIFCVGNVPNEHRPVGSIRPEKEEDLLWALKGAGTNFGIVISVTFKTYPARTYALRNWVTPLHNNEQAELKIAHFGKHVSESLPQNSSADAYLYWEADQLRLGITVFESCTVRSSPVTIEIDFVPGASSKTIDGVALFESEMYMSAMHGGHGGGKTSSFKRCLLLKRIGDPKIAKILISAIKERPGPLCYLHLLHGGGAVSKIPTDATAFGCRDWDFACVVTGTWPRDRDGTEVARAAVDWVYEVSRRLLPVCSGVYGADLGPDPRDASLAALAFGSNRPRLARLKQIWDPHNVLAYACPIPNAPVEAKLIILVTGESCAGKDYCADAWTSLFVNHIPRTLKARSVSISDTTKRDYATVTGVKFERLLTDRVYKEIHRPALTRYFSEQVKQRPHLLEEHFMKVVYENADVDVLLITGLREYAPVAMLSHLVPDSRLLDVRVQASRDARVRRGGFDSGRIEEDVGDTSTDLGYRPSFTFDNAEFGSNSAESFAEKHLLPALDSKLRRLSDMIQCTPDFPRPGIDFRHVLDICQQPTGLPLCTSLLENHSSRKWKHVDNIVCCEAGGFVFASALAALTRIPLALIRVAGKLPPPTISVIKTPSHISSLVGGITKADRIEIGRDVVAPGATVVVVDDVLATGRTLVAVSKLLVEAGVKIQDVSIMVVAEFPMHQGRRHLYESGFGGVEVRSLLVFGGA</sequence>
<dbReference type="GO" id="GO:0019287">
    <property type="term" value="P:isopentenyl diphosphate biosynthetic process, mevalonate pathway"/>
    <property type="evidence" value="ECO:0007669"/>
    <property type="project" value="UniProtKB-UniPathway"/>
</dbReference>
<dbReference type="Pfam" id="PF04275">
    <property type="entry name" value="P-mevalo_kinase"/>
    <property type="match status" value="1"/>
</dbReference>
<reference evidence="7" key="1">
    <citation type="submission" date="2016-03" db="EMBL/GenBank/DDBJ databases">
        <authorList>
            <person name="Guldener U."/>
        </authorList>
    </citation>
    <scope>NUCLEOTIDE SEQUENCE [LARGE SCALE GENOMIC DNA]</scope>
</reference>
<dbReference type="InterPro" id="IPR000836">
    <property type="entry name" value="PRTase_dom"/>
</dbReference>
<dbReference type="Pfam" id="PF13489">
    <property type="entry name" value="Methyltransf_23"/>
    <property type="match status" value="1"/>
</dbReference>
<keyword evidence="3" id="KW-0274">FAD</keyword>
<dbReference type="Gene3D" id="3.40.50.300">
    <property type="entry name" value="P-loop containing nucleotide triphosphate hydrolases"/>
    <property type="match status" value="1"/>
</dbReference>
<dbReference type="Gene3D" id="3.40.50.2020">
    <property type="match status" value="1"/>
</dbReference>
<dbReference type="Gene3D" id="3.40.50.150">
    <property type="entry name" value="Vaccinia Virus protein VP39"/>
    <property type="match status" value="1"/>
</dbReference>
<evidence type="ECO:0000313" key="6">
    <source>
        <dbReference type="EMBL" id="CZT52481.1"/>
    </source>
</evidence>
<dbReference type="GO" id="GO:0004631">
    <property type="term" value="F:phosphomevalonate kinase activity"/>
    <property type="evidence" value="ECO:0007669"/>
    <property type="project" value="InterPro"/>
</dbReference>
<evidence type="ECO:0000256" key="1">
    <source>
        <dbReference type="ARBA" id="ARBA00005466"/>
    </source>
</evidence>
<dbReference type="InterPro" id="IPR016169">
    <property type="entry name" value="FAD-bd_PCMH_sub2"/>
</dbReference>
<organism evidence="6 7">
    <name type="scientific">Rhynchosporium secalis</name>
    <name type="common">Barley scald fungus</name>
    <dbReference type="NCBI Taxonomy" id="38038"/>
    <lineage>
        <taxon>Eukaryota</taxon>
        <taxon>Fungi</taxon>
        <taxon>Dikarya</taxon>
        <taxon>Ascomycota</taxon>
        <taxon>Pezizomycotina</taxon>
        <taxon>Leotiomycetes</taxon>
        <taxon>Helotiales</taxon>
        <taxon>Ploettnerulaceae</taxon>
        <taxon>Rhynchosporium</taxon>
    </lineage>
</organism>
<dbReference type="InterPro" id="IPR029063">
    <property type="entry name" value="SAM-dependent_MTases_sf"/>
</dbReference>
<dbReference type="SUPFAM" id="SSF53271">
    <property type="entry name" value="PRTase-like"/>
    <property type="match status" value="1"/>
</dbReference>
<evidence type="ECO:0000256" key="2">
    <source>
        <dbReference type="ARBA" id="ARBA00022630"/>
    </source>
</evidence>
<dbReference type="UniPathway" id="UPA00057">
    <property type="reaction ID" value="UER00099"/>
</dbReference>
<keyword evidence="2" id="KW-0285">Flavoprotein</keyword>
<dbReference type="Gene3D" id="3.40.462.20">
    <property type="match status" value="1"/>
</dbReference>
<dbReference type="GO" id="GO:0006695">
    <property type="term" value="P:cholesterol biosynthetic process"/>
    <property type="evidence" value="ECO:0007669"/>
    <property type="project" value="InterPro"/>
</dbReference>
<evidence type="ECO:0000313" key="7">
    <source>
        <dbReference type="Proteomes" id="UP000177625"/>
    </source>
</evidence>
<proteinExistence type="inferred from homology"/>
<dbReference type="SUPFAM" id="SSF53335">
    <property type="entry name" value="S-adenosyl-L-methionine-dependent methyltransferases"/>
    <property type="match status" value="1"/>
</dbReference>
<dbReference type="Pfam" id="PF00156">
    <property type="entry name" value="Pribosyltran"/>
    <property type="match status" value="1"/>
</dbReference>
<dbReference type="GO" id="GO:0016491">
    <property type="term" value="F:oxidoreductase activity"/>
    <property type="evidence" value="ECO:0007669"/>
    <property type="project" value="UniProtKB-KW"/>
</dbReference>
<accession>A0A1E1MTT5</accession>
<feature type="domain" description="FAD-binding PCMH-type" evidence="5">
    <location>
        <begin position="306"/>
        <end position="496"/>
    </location>
</feature>
<comment type="similarity">
    <text evidence="1">Belongs to the oxygen-dependent FAD-linked oxidoreductase family.</text>
</comment>
<dbReference type="PANTHER" id="PTHR42973:SF25">
    <property type="entry name" value="PHOSPHOMEVALONATE KINASE"/>
    <property type="match status" value="1"/>
</dbReference>
<keyword evidence="6" id="KW-0808">Transferase</keyword>